<dbReference type="EMBL" id="JANWOI010000003">
    <property type="protein sequence ID" value="MDA5193976.1"/>
    <property type="molecule type" value="Genomic_DNA"/>
</dbReference>
<sequence>MEELVSDHFRAPVPPERRVSGWKIGLIVFTIGLTLPIFFIGATIGQQLGIADAARTFFGGCLLLGVLASLTSIVGARTGLSSYMIIQFSFGRDGAKLVNALMAVALLGYFGATADIFGRAIQQAVQEIYGLTVPRPLFVIVTCILMTITAIFGFRAIERLAQVAAPLMASFLVYAVYLALGQRDWASVMSFEGRGDMTVGLALSTIVASSIQAAVLAPDVARFARNTRQAIISVWGLALGFPLIFLVSAIPSVAVGELEIMKIMIGIGLTLPALFILVLSAWTNSTVNLYSTSMTLATIATKAREWKITLVAAIFGTSLALMGIMDHFLVFLTAIGIATPPVAGIYLADYFFLRGRHYDVADLKRNPAIGWPALLAWGLSSAVGFVTANSVITLTTVPAGDSLLSAFVIYLVLKRLMGRKPSVHVTV</sequence>
<protein>
    <submittedName>
        <fullName evidence="7">Cytosine permease</fullName>
    </submittedName>
</protein>
<keyword evidence="8" id="KW-1185">Reference proteome</keyword>
<evidence type="ECO:0000256" key="5">
    <source>
        <dbReference type="ARBA" id="ARBA00023136"/>
    </source>
</evidence>
<comment type="similarity">
    <text evidence="2">Belongs to the purine-cytosine permease (2.A.39) family.</text>
</comment>
<proteinExistence type="inferred from homology"/>
<keyword evidence="4 6" id="KW-1133">Transmembrane helix</keyword>
<organism evidence="7 8">
    <name type="scientific">Govanella unica</name>
    <dbReference type="NCBI Taxonomy" id="2975056"/>
    <lineage>
        <taxon>Bacteria</taxon>
        <taxon>Pseudomonadati</taxon>
        <taxon>Pseudomonadota</taxon>
        <taxon>Alphaproteobacteria</taxon>
        <taxon>Emcibacterales</taxon>
        <taxon>Govanellaceae</taxon>
        <taxon>Govanella</taxon>
    </lineage>
</organism>
<dbReference type="CDD" id="cd11484">
    <property type="entry name" value="SLC-NCS1sbd_CobB-like"/>
    <property type="match status" value="1"/>
</dbReference>
<feature type="transmembrane region" description="Helical" evidence="6">
    <location>
        <begin position="306"/>
        <end position="324"/>
    </location>
</feature>
<evidence type="ECO:0000256" key="2">
    <source>
        <dbReference type="ARBA" id="ARBA00008974"/>
    </source>
</evidence>
<feature type="transmembrane region" description="Helical" evidence="6">
    <location>
        <begin position="97"/>
        <end position="117"/>
    </location>
</feature>
<dbReference type="PANTHER" id="PTHR30569:SF0">
    <property type="entry name" value="CYTOSINE PERMEASE"/>
    <property type="match status" value="1"/>
</dbReference>
<evidence type="ECO:0000313" key="7">
    <source>
        <dbReference type="EMBL" id="MDA5193976.1"/>
    </source>
</evidence>
<feature type="transmembrane region" description="Helical" evidence="6">
    <location>
        <begin position="57"/>
        <end position="76"/>
    </location>
</feature>
<name>A0A9X3TY66_9PROT</name>
<dbReference type="PANTHER" id="PTHR30569">
    <property type="entry name" value="CYTOSINE TRANSPORTER CODB"/>
    <property type="match status" value="1"/>
</dbReference>
<keyword evidence="5 6" id="KW-0472">Membrane</keyword>
<accession>A0A9X3TY66</accession>
<evidence type="ECO:0000313" key="8">
    <source>
        <dbReference type="Proteomes" id="UP001141619"/>
    </source>
</evidence>
<dbReference type="GO" id="GO:0005886">
    <property type="term" value="C:plasma membrane"/>
    <property type="evidence" value="ECO:0007669"/>
    <property type="project" value="TreeGrafter"/>
</dbReference>
<evidence type="ECO:0000256" key="3">
    <source>
        <dbReference type="ARBA" id="ARBA00022692"/>
    </source>
</evidence>
<keyword evidence="3 6" id="KW-0812">Transmembrane</keyword>
<dbReference type="Pfam" id="PF02133">
    <property type="entry name" value="Transp_cyt_pur"/>
    <property type="match status" value="1"/>
</dbReference>
<reference evidence="7" key="2">
    <citation type="journal article" date="2023" name="Syst. Appl. Microbiol.">
        <title>Govania unica gen. nov., sp. nov., a rare biosphere bacterium that represents a novel family in the class Alphaproteobacteria.</title>
        <authorList>
            <person name="Vandamme P."/>
            <person name="Peeters C."/>
            <person name="Hettiarachchi A."/>
            <person name="Cnockaert M."/>
            <person name="Carlier A."/>
        </authorList>
    </citation>
    <scope>NUCLEOTIDE SEQUENCE</scope>
    <source>
        <strain evidence="7">LMG 31809</strain>
    </source>
</reference>
<feature type="transmembrane region" description="Helical" evidence="6">
    <location>
        <begin position="24"/>
        <end position="45"/>
    </location>
</feature>
<dbReference type="InterPro" id="IPR001248">
    <property type="entry name" value="Pur-cyt_permease"/>
</dbReference>
<evidence type="ECO:0000256" key="1">
    <source>
        <dbReference type="ARBA" id="ARBA00004141"/>
    </source>
</evidence>
<feature type="transmembrane region" description="Helical" evidence="6">
    <location>
        <begin position="230"/>
        <end position="251"/>
    </location>
</feature>
<evidence type="ECO:0000256" key="6">
    <source>
        <dbReference type="SAM" id="Phobius"/>
    </source>
</evidence>
<gene>
    <name evidence="7" type="ORF">NYP16_08435</name>
</gene>
<dbReference type="AlphaFoldDB" id="A0A9X3TY66"/>
<dbReference type="InterPro" id="IPR030191">
    <property type="entry name" value="CodB"/>
</dbReference>
<dbReference type="Proteomes" id="UP001141619">
    <property type="component" value="Unassembled WGS sequence"/>
</dbReference>
<evidence type="ECO:0000256" key="4">
    <source>
        <dbReference type="ARBA" id="ARBA00022989"/>
    </source>
</evidence>
<feature type="transmembrane region" description="Helical" evidence="6">
    <location>
        <begin position="137"/>
        <end position="156"/>
    </location>
</feature>
<dbReference type="GO" id="GO:0015209">
    <property type="term" value="F:cytosine transmembrane transporter activity"/>
    <property type="evidence" value="ECO:0007669"/>
    <property type="project" value="InterPro"/>
</dbReference>
<feature type="transmembrane region" description="Helical" evidence="6">
    <location>
        <begin position="368"/>
        <end position="386"/>
    </location>
</feature>
<feature type="transmembrane region" description="Helical" evidence="6">
    <location>
        <begin position="163"/>
        <end position="180"/>
    </location>
</feature>
<comment type="caution">
    <text evidence="7">The sequence shown here is derived from an EMBL/GenBank/DDBJ whole genome shotgun (WGS) entry which is preliminary data.</text>
</comment>
<dbReference type="Gene3D" id="1.10.4160.10">
    <property type="entry name" value="Hydantoin permease"/>
    <property type="match status" value="1"/>
</dbReference>
<reference evidence="7" key="1">
    <citation type="submission" date="2022-08" db="EMBL/GenBank/DDBJ databases">
        <authorList>
            <person name="Vandamme P."/>
            <person name="Hettiarachchi A."/>
            <person name="Peeters C."/>
            <person name="Cnockaert M."/>
            <person name="Carlier A."/>
        </authorList>
    </citation>
    <scope>NUCLEOTIDE SEQUENCE</scope>
    <source>
        <strain evidence="7">LMG 31809</strain>
    </source>
</reference>
<feature type="transmembrane region" description="Helical" evidence="6">
    <location>
        <begin position="263"/>
        <end position="285"/>
    </location>
</feature>
<feature type="transmembrane region" description="Helical" evidence="6">
    <location>
        <begin position="200"/>
        <end position="218"/>
    </location>
</feature>
<feature type="transmembrane region" description="Helical" evidence="6">
    <location>
        <begin position="392"/>
        <end position="413"/>
    </location>
</feature>
<comment type="subcellular location">
    <subcellularLocation>
        <location evidence="1">Membrane</location>
        <topology evidence="1">Multi-pass membrane protein</topology>
    </subcellularLocation>
</comment>
<feature type="transmembrane region" description="Helical" evidence="6">
    <location>
        <begin position="330"/>
        <end position="348"/>
    </location>
</feature>
<dbReference type="RefSeq" id="WP_274944158.1">
    <property type="nucleotide sequence ID" value="NZ_JANWOI010000003.1"/>
</dbReference>